<dbReference type="GeneID" id="95989700"/>
<evidence type="ECO:0000313" key="2">
    <source>
        <dbReference type="Proteomes" id="UP001565368"/>
    </source>
</evidence>
<evidence type="ECO:0000313" key="1">
    <source>
        <dbReference type="EMBL" id="KAL1405034.1"/>
    </source>
</evidence>
<organism evidence="1 2">
    <name type="scientific">Vanrija albida</name>
    <dbReference type="NCBI Taxonomy" id="181172"/>
    <lineage>
        <taxon>Eukaryota</taxon>
        <taxon>Fungi</taxon>
        <taxon>Dikarya</taxon>
        <taxon>Basidiomycota</taxon>
        <taxon>Agaricomycotina</taxon>
        <taxon>Tremellomycetes</taxon>
        <taxon>Trichosporonales</taxon>
        <taxon>Trichosporonaceae</taxon>
        <taxon>Vanrija</taxon>
    </lineage>
</organism>
<dbReference type="Gene3D" id="3.60.15.10">
    <property type="entry name" value="Ribonuclease Z/Hydroxyacylglutathione hydrolase-like"/>
    <property type="match status" value="1"/>
</dbReference>
<sequence length="216" mass="22494">MSDPVAVVRVSVLKTGQLQAGPVLSYLLEHPSGKNALYGLGLKSDLAAYPPAVQPAIKEQAAVPPNTDLAWRLEEAERERDTFAAAVLPSTHWTHVGAPMHLLPSCPLLVGAGTLARLPGYPINEGAEVLHLDLPVKARVVKEVTEEDIFGDGSAVVLAAEGNPGALDVRVRTAAGPVLLVGSEGRTAEGQVLSTADAALEARLDADGPWEVALVA</sequence>
<dbReference type="RefSeq" id="XP_069204978.1">
    <property type="nucleotide sequence ID" value="XM_069357041.1"/>
</dbReference>
<protein>
    <submittedName>
        <fullName evidence="1">Uncharacterized protein</fullName>
    </submittedName>
</protein>
<reference evidence="1 2" key="1">
    <citation type="submission" date="2023-08" db="EMBL/GenBank/DDBJ databases">
        <title>Annotated Genome Sequence of Vanrija albida AlHP1.</title>
        <authorList>
            <person name="Herzog R."/>
        </authorList>
    </citation>
    <scope>NUCLEOTIDE SEQUENCE [LARGE SCALE GENOMIC DNA]</scope>
    <source>
        <strain evidence="1 2">AlHP1</strain>
    </source>
</reference>
<name>A0ABR3PRI2_9TREE</name>
<keyword evidence="2" id="KW-1185">Reference proteome</keyword>
<dbReference type="EMBL" id="JBBXJM010000007">
    <property type="protein sequence ID" value="KAL1405034.1"/>
    <property type="molecule type" value="Genomic_DNA"/>
</dbReference>
<dbReference type="InterPro" id="IPR036866">
    <property type="entry name" value="RibonucZ/Hydroxyglut_hydro"/>
</dbReference>
<accession>A0ABR3PRI2</accession>
<proteinExistence type="predicted"/>
<gene>
    <name evidence="1" type="ORF">Q8F55_008657</name>
</gene>
<dbReference type="Proteomes" id="UP001565368">
    <property type="component" value="Unassembled WGS sequence"/>
</dbReference>
<comment type="caution">
    <text evidence="1">The sequence shown here is derived from an EMBL/GenBank/DDBJ whole genome shotgun (WGS) entry which is preliminary data.</text>
</comment>